<evidence type="ECO:0000256" key="3">
    <source>
        <dbReference type="ARBA" id="ARBA00022737"/>
    </source>
</evidence>
<protein>
    <submittedName>
        <fullName evidence="5">Chloramphenicol acetyltransferase</fullName>
    </submittedName>
</protein>
<dbReference type="InterPro" id="IPR001451">
    <property type="entry name" value="Hexapep"/>
</dbReference>
<sequence>MSGSDPSRPRIGAGSEVVNSQMGRFVALGQGTRLLNSSMGDYSYTDRYADIANSEIGKFSNIASFARIGPTDHPLDRASLHHFMYRSAEYWEEAADDAAFFAHRASRRVVVGHDTWIGHGAMVMPEVRIGHGAVVAAGAVVTKPVDPYQIVAGVPARPVRARLEPQLAERLIGLGWWDWSHEAVGKALADFRALPVAEFLEKYEG</sequence>
<dbReference type="NCBIfam" id="TIGR03308">
    <property type="entry name" value="phn_thr-fam"/>
    <property type="match status" value="1"/>
</dbReference>
<dbReference type="RefSeq" id="WP_339851069.1">
    <property type="nucleotide sequence ID" value="NZ_CAXAXR010000001.1"/>
</dbReference>
<evidence type="ECO:0000256" key="2">
    <source>
        <dbReference type="ARBA" id="ARBA00022679"/>
    </source>
</evidence>
<evidence type="ECO:0000313" key="6">
    <source>
        <dbReference type="Proteomes" id="UP000264719"/>
    </source>
</evidence>
<keyword evidence="4" id="KW-0012">Acyltransferase</keyword>
<dbReference type="PROSITE" id="PS00101">
    <property type="entry name" value="HEXAPEP_TRANSFERASES"/>
    <property type="match status" value="1"/>
</dbReference>
<dbReference type="CDD" id="cd03349">
    <property type="entry name" value="LbH_XAT"/>
    <property type="match status" value="1"/>
</dbReference>
<dbReference type="InterPro" id="IPR050179">
    <property type="entry name" value="Trans_hexapeptide_repeat"/>
</dbReference>
<accession>A0A348W840</accession>
<comment type="caution">
    <text evidence="5">The sequence shown here is derived from an EMBL/GenBank/DDBJ whole genome shotgun (WGS) entry which is preliminary data.</text>
</comment>
<name>A0A348W840_9RHOB</name>
<evidence type="ECO:0000256" key="4">
    <source>
        <dbReference type="ARBA" id="ARBA00023315"/>
    </source>
</evidence>
<proteinExistence type="inferred from homology"/>
<dbReference type="PANTHER" id="PTHR43300:SF11">
    <property type="entry name" value="ACETYLTRANSFERASE RV3034C-RELATED"/>
    <property type="match status" value="1"/>
</dbReference>
<dbReference type="PANTHER" id="PTHR43300">
    <property type="entry name" value="ACETYLTRANSFERASE"/>
    <property type="match status" value="1"/>
</dbReference>
<dbReference type="AlphaFoldDB" id="A0A348W840"/>
<dbReference type="Proteomes" id="UP000264719">
    <property type="component" value="Unassembled WGS sequence"/>
</dbReference>
<keyword evidence="2 5" id="KW-0808">Transferase</keyword>
<evidence type="ECO:0000256" key="1">
    <source>
        <dbReference type="ARBA" id="ARBA00007274"/>
    </source>
</evidence>
<dbReference type="InterPro" id="IPR017694">
    <property type="entry name" value="Phosphonate_tfrase_rpt"/>
</dbReference>
<organism evidence="5 6">
    <name type="scientific">Roseovarius nubinhibens</name>
    <dbReference type="NCBI Taxonomy" id="314263"/>
    <lineage>
        <taxon>Bacteria</taxon>
        <taxon>Pseudomonadati</taxon>
        <taxon>Pseudomonadota</taxon>
        <taxon>Alphaproteobacteria</taxon>
        <taxon>Rhodobacterales</taxon>
        <taxon>Roseobacteraceae</taxon>
        <taxon>Roseovarius</taxon>
    </lineage>
</organism>
<keyword evidence="3" id="KW-0677">Repeat</keyword>
<evidence type="ECO:0000313" key="5">
    <source>
        <dbReference type="EMBL" id="HAR50702.1"/>
    </source>
</evidence>
<dbReference type="Gene3D" id="2.160.10.10">
    <property type="entry name" value="Hexapeptide repeat proteins"/>
    <property type="match status" value="1"/>
</dbReference>
<dbReference type="SUPFAM" id="SSF51161">
    <property type="entry name" value="Trimeric LpxA-like enzymes"/>
    <property type="match status" value="1"/>
</dbReference>
<dbReference type="EMBL" id="DMVW01000028">
    <property type="protein sequence ID" value="HAR50702.1"/>
    <property type="molecule type" value="Genomic_DNA"/>
</dbReference>
<dbReference type="InterPro" id="IPR018357">
    <property type="entry name" value="Hexapep_transf_CS"/>
</dbReference>
<comment type="similarity">
    <text evidence="1">Belongs to the transferase hexapeptide repeat family.</text>
</comment>
<reference evidence="5 6" key="1">
    <citation type="journal article" date="2018" name="Nat. Biotechnol.">
        <title>A standardized bacterial taxonomy based on genome phylogeny substantially revises the tree of life.</title>
        <authorList>
            <person name="Parks D.H."/>
            <person name="Chuvochina M."/>
            <person name="Waite D.W."/>
            <person name="Rinke C."/>
            <person name="Skarshewski A."/>
            <person name="Chaumeil P.A."/>
            <person name="Hugenholtz P."/>
        </authorList>
    </citation>
    <scope>NUCLEOTIDE SEQUENCE [LARGE SCALE GENOMIC DNA]</scope>
    <source>
        <strain evidence="5">UBA9169</strain>
    </source>
</reference>
<gene>
    <name evidence="5" type="ORF">DCS45_02345</name>
</gene>
<dbReference type="Pfam" id="PF00132">
    <property type="entry name" value="Hexapep"/>
    <property type="match status" value="1"/>
</dbReference>
<dbReference type="InterPro" id="IPR011004">
    <property type="entry name" value="Trimer_LpxA-like_sf"/>
</dbReference>
<dbReference type="GO" id="GO:0016746">
    <property type="term" value="F:acyltransferase activity"/>
    <property type="evidence" value="ECO:0007669"/>
    <property type="project" value="UniProtKB-KW"/>
</dbReference>